<dbReference type="PANTHER" id="PTHR35566:SF1">
    <property type="entry name" value="TYPE VI SECRETION SYSTEM BASEPLATE COMPONENT TSSK1"/>
    <property type="match status" value="1"/>
</dbReference>
<proteinExistence type="predicted"/>
<dbReference type="AlphaFoldDB" id="A0A854A338"/>
<accession>A0A854A338</accession>
<protein>
    <submittedName>
        <fullName evidence="1">Type VI secretion system-associated protein</fullName>
    </submittedName>
</protein>
<reference evidence="1 2" key="1">
    <citation type="submission" date="2016-11" db="EMBL/GenBank/DDBJ databases">
        <title>Draft genome of Pseudomonas versuta A4R1.12.</title>
        <authorList>
            <person name="See-Too W.-S."/>
        </authorList>
    </citation>
    <scope>NUCLEOTIDE SEQUENCE [LARGE SCALE GENOMIC DNA]</scope>
    <source>
        <strain evidence="1 2">A4R1.12</strain>
    </source>
</reference>
<sequence length="446" mass="49122">MFSNDRVVWSEGMFLQPQHFQQQQRYQQAQLVQGLEALQSHVWGFTALKVDPAQLALGCIQLVECAGILPDGTLFNLDTQALALARFVVPEGARQLEVVLALPMSGICASEVSRESAAHSLSRYHLVEATARDNSADDSGEATLQLSRLNLLLAAKQDVQRSHVYLDVLRVTERSPGGQVSLDQEFVAPVLNWRLAQPLVSFVDDFLSRVKQRGYMLATNMGVPGLGGVAEVQHFLMLQTINRAESILGHLASYPGLHPEVLYRELLGLAGELAIFSESSKRPKTYPVYRHDRLGDCFAPIMADLAYTLSAQAGTDVIPLVLQEREHGIRFAGVLDCALYATARFVLAVRAQVPDDELRKVFPTRLKIGPAERVADLVDLQLPGLSVSVLPAAPRELPYYAGFSYFELQSDHPLWQELNTGAGFGLHLAGDFPGLQLAFWAIKDPQ</sequence>
<comment type="caution">
    <text evidence="1">The sequence shown here is derived from an EMBL/GenBank/DDBJ whole genome shotgun (WGS) entry which is preliminary data.</text>
</comment>
<organism evidence="1 2">
    <name type="scientific">Pseudomonas versuta</name>
    <dbReference type="NCBI Taxonomy" id="1788301"/>
    <lineage>
        <taxon>Bacteria</taxon>
        <taxon>Pseudomonadati</taxon>
        <taxon>Pseudomonadota</taxon>
        <taxon>Gammaproteobacteria</taxon>
        <taxon>Pseudomonadales</taxon>
        <taxon>Pseudomonadaceae</taxon>
        <taxon>Pseudomonas</taxon>
    </lineage>
</organism>
<dbReference type="Pfam" id="PF05936">
    <property type="entry name" value="T6SS_VasE"/>
    <property type="match status" value="1"/>
</dbReference>
<dbReference type="InterPro" id="IPR010263">
    <property type="entry name" value="T6SS_TssK"/>
</dbReference>
<name>A0A854A338_9PSED</name>
<dbReference type="EMBL" id="MPJD01000006">
    <property type="protein sequence ID" value="OKA28006.1"/>
    <property type="molecule type" value="Genomic_DNA"/>
</dbReference>
<evidence type="ECO:0000313" key="2">
    <source>
        <dbReference type="Proteomes" id="UP000185990"/>
    </source>
</evidence>
<dbReference type="Proteomes" id="UP000185990">
    <property type="component" value="Unassembled WGS sequence"/>
</dbReference>
<gene>
    <name evidence="1" type="ORF">BOH74_04145</name>
</gene>
<dbReference type="NCBIfam" id="TIGR03353">
    <property type="entry name" value="VI_chp_4"/>
    <property type="match status" value="1"/>
</dbReference>
<evidence type="ECO:0000313" key="1">
    <source>
        <dbReference type="EMBL" id="OKA28006.1"/>
    </source>
</evidence>
<dbReference type="PANTHER" id="PTHR35566">
    <property type="entry name" value="BLR3599 PROTEIN"/>
    <property type="match status" value="1"/>
</dbReference>
<dbReference type="RefSeq" id="WP_073509029.1">
    <property type="nucleotide sequence ID" value="NZ_MPJD01000006.1"/>
</dbReference>